<proteinExistence type="predicted"/>
<dbReference type="Pfam" id="PF00586">
    <property type="entry name" value="AIRS"/>
    <property type="match status" value="1"/>
</dbReference>
<dbReference type="OrthoDB" id="9805740at2"/>
<dbReference type="InterPro" id="IPR016188">
    <property type="entry name" value="PurM-like_N"/>
</dbReference>
<dbReference type="AlphaFoldDB" id="A0A1E5GMN0"/>
<dbReference type="STRING" id="903984.BCR21_02415"/>
<accession>A0A1E5GMN0</accession>
<comment type="caution">
    <text evidence="2">The sequence shown here is derived from an EMBL/GenBank/DDBJ whole genome shotgun (WGS) entry which is preliminary data.</text>
</comment>
<evidence type="ECO:0000313" key="2">
    <source>
        <dbReference type="EMBL" id="OEG13865.1"/>
    </source>
</evidence>
<evidence type="ECO:0000259" key="1">
    <source>
        <dbReference type="Pfam" id="PF00586"/>
    </source>
</evidence>
<keyword evidence="3" id="KW-1185">Reference proteome</keyword>
<dbReference type="Proteomes" id="UP000094068">
    <property type="component" value="Unassembled WGS sequence"/>
</dbReference>
<dbReference type="EMBL" id="MIJZ01000001">
    <property type="protein sequence ID" value="OEG13865.1"/>
    <property type="molecule type" value="Genomic_DNA"/>
</dbReference>
<dbReference type="RefSeq" id="WP_069644920.1">
    <property type="nucleotide sequence ID" value="NZ_MIJZ01000001.1"/>
</dbReference>
<name>A0A1E5GMN0_9ENTE</name>
<organism evidence="2 3">
    <name type="scientific">Enterococcus ureasiticus</name>
    <dbReference type="NCBI Taxonomy" id="903984"/>
    <lineage>
        <taxon>Bacteria</taxon>
        <taxon>Bacillati</taxon>
        <taxon>Bacillota</taxon>
        <taxon>Bacilli</taxon>
        <taxon>Lactobacillales</taxon>
        <taxon>Enterococcaceae</taxon>
        <taxon>Enterococcus</taxon>
    </lineage>
</organism>
<feature type="domain" description="PurM-like N-terminal" evidence="1">
    <location>
        <begin position="15"/>
        <end position="121"/>
    </location>
</feature>
<reference evidence="3" key="1">
    <citation type="submission" date="2016-09" db="EMBL/GenBank/DDBJ databases">
        <authorList>
            <person name="Gulvik C.A."/>
        </authorList>
    </citation>
    <scope>NUCLEOTIDE SEQUENCE [LARGE SCALE GENOMIC DNA]</scope>
    <source>
        <strain evidence="3">DSM 23328</strain>
    </source>
</reference>
<sequence>MKENIRDLSVTFFTDEIGIVVACDSSAAIGLKEADQLRIDPEITAAFCLRVALLEVLAVGGQPIMLIDAIGGEMEPTGQKVLKGILAELAKADLENVLINGSTEENMHTEMTALGVTVIGSIQKNELRYGKVLSGSLLYQVGEPYVGVDVLKHDNRLFSYQDLYAIQKQAHVLEILPVGSKGISYEATQLAQSSCLKVVFDQAQFMDTGSAGPATVLLVAVEENQMLQLSNQAIPIKKIGYFMEENSR</sequence>
<gene>
    <name evidence="2" type="ORF">BCR21_02415</name>
</gene>
<protein>
    <recommendedName>
        <fullName evidence="1">PurM-like N-terminal domain-containing protein</fullName>
    </recommendedName>
</protein>
<evidence type="ECO:0000313" key="3">
    <source>
        <dbReference type="Proteomes" id="UP000094068"/>
    </source>
</evidence>